<evidence type="ECO:0000313" key="8">
    <source>
        <dbReference type="Proteomes" id="UP000215224"/>
    </source>
</evidence>
<sequence length="180" mass="21352">MNEKQKESFIRDVYHPYHQDVYHYCLYFVNNVEDAQDLTQDIFVKALKSISTFKGDSSVRTWIMSIAKNTTVDFYRKKKIRRLLPFKWTNEKSTFVPSPEFNVERNVDWKVIQEALNSLKNDYRQVIILRGLKEFSTKETAEILGWSESKVKVNYHRALKKISSYISTDEEGVVMYDKSK</sequence>
<evidence type="ECO:0000256" key="1">
    <source>
        <dbReference type="ARBA" id="ARBA00010641"/>
    </source>
</evidence>
<protein>
    <recommendedName>
        <fullName evidence="9">RNA polymerase sigma factor</fullName>
    </recommendedName>
</protein>
<feature type="domain" description="RNA polymerase sigma-70 region 2" evidence="5">
    <location>
        <begin position="14"/>
        <end position="79"/>
    </location>
</feature>
<gene>
    <name evidence="7" type="ORF">BC6307_07440</name>
</gene>
<dbReference type="PANTHER" id="PTHR43133:SF60">
    <property type="entry name" value="RNA POLYMERASE SIGMA FACTOR SIGV"/>
    <property type="match status" value="1"/>
</dbReference>
<dbReference type="CDD" id="cd06171">
    <property type="entry name" value="Sigma70_r4"/>
    <property type="match status" value="1"/>
</dbReference>
<evidence type="ECO:0008006" key="9">
    <source>
        <dbReference type="Google" id="ProtNLM"/>
    </source>
</evidence>
<dbReference type="GO" id="GO:0016987">
    <property type="term" value="F:sigma factor activity"/>
    <property type="evidence" value="ECO:0007669"/>
    <property type="project" value="UniProtKB-KW"/>
</dbReference>
<dbReference type="Pfam" id="PF04542">
    <property type="entry name" value="Sigma70_r2"/>
    <property type="match status" value="1"/>
</dbReference>
<organism evidence="7 8">
    <name type="scientific">Sutcliffiella cohnii</name>
    <dbReference type="NCBI Taxonomy" id="33932"/>
    <lineage>
        <taxon>Bacteria</taxon>
        <taxon>Bacillati</taxon>
        <taxon>Bacillota</taxon>
        <taxon>Bacilli</taxon>
        <taxon>Bacillales</taxon>
        <taxon>Bacillaceae</taxon>
        <taxon>Sutcliffiella</taxon>
    </lineage>
</organism>
<evidence type="ECO:0000256" key="2">
    <source>
        <dbReference type="ARBA" id="ARBA00023015"/>
    </source>
</evidence>
<dbReference type="SUPFAM" id="SSF88946">
    <property type="entry name" value="Sigma2 domain of RNA polymerase sigma factors"/>
    <property type="match status" value="1"/>
</dbReference>
<accession>A0A223KP65</accession>
<dbReference type="PANTHER" id="PTHR43133">
    <property type="entry name" value="RNA POLYMERASE ECF-TYPE SIGMA FACTO"/>
    <property type="match status" value="1"/>
</dbReference>
<evidence type="ECO:0000259" key="5">
    <source>
        <dbReference type="Pfam" id="PF04542"/>
    </source>
</evidence>
<dbReference type="GO" id="GO:0006352">
    <property type="term" value="P:DNA-templated transcription initiation"/>
    <property type="evidence" value="ECO:0007669"/>
    <property type="project" value="InterPro"/>
</dbReference>
<dbReference type="NCBIfam" id="TIGR02937">
    <property type="entry name" value="sigma70-ECF"/>
    <property type="match status" value="1"/>
</dbReference>
<evidence type="ECO:0000313" key="7">
    <source>
        <dbReference type="EMBL" id="AST91123.1"/>
    </source>
</evidence>
<dbReference type="RefSeq" id="WP_066416904.1">
    <property type="nucleotide sequence ID" value="NZ_CP018866.1"/>
</dbReference>
<dbReference type="KEGG" id="bcoh:BC6307_07440"/>
<dbReference type="STRING" id="1314751.GCA_001591425_02632"/>
<keyword evidence="8" id="KW-1185">Reference proteome</keyword>
<dbReference type="InterPro" id="IPR036388">
    <property type="entry name" value="WH-like_DNA-bd_sf"/>
</dbReference>
<evidence type="ECO:0000259" key="6">
    <source>
        <dbReference type="Pfam" id="PF08281"/>
    </source>
</evidence>
<comment type="similarity">
    <text evidence="1">Belongs to the sigma-70 factor family. ECF subfamily.</text>
</comment>
<dbReference type="InterPro" id="IPR007627">
    <property type="entry name" value="RNA_pol_sigma70_r2"/>
</dbReference>
<dbReference type="AlphaFoldDB" id="A0A223KP65"/>
<keyword evidence="2" id="KW-0805">Transcription regulation</keyword>
<dbReference type="SUPFAM" id="SSF88659">
    <property type="entry name" value="Sigma3 and sigma4 domains of RNA polymerase sigma factors"/>
    <property type="match status" value="1"/>
</dbReference>
<name>A0A223KP65_9BACI</name>
<dbReference type="InterPro" id="IPR013325">
    <property type="entry name" value="RNA_pol_sigma_r2"/>
</dbReference>
<dbReference type="Proteomes" id="UP000215224">
    <property type="component" value="Chromosome"/>
</dbReference>
<evidence type="ECO:0000256" key="3">
    <source>
        <dbReference type="ARBA" id="ARBA00023082"/>
    </source>
</evidence>
<dbReference type="Pfam" id="PF08281">
    <property type="entry name" value="Sigma70_r4_2"/>
    <property type="match status" value="1"/>
</dbReference>
<dbReference type="InterPro" id="IPR013324">
    <property type="entry name" value="RNA_pol_sigma_r3/r4-like"/>
</dbReference>
<dbReference type="Gene3D" id="1.10.1740.10">
    <property type="match status" value="1"/>
</dbReference>
<dbReference type="InterPro" id="IPR014284">
    <property type="entry name" value="RNA_pol_sigma-70_dom"/>
</dbReference>
<dbReference type="Gene3D" id="1.10.10.10">
    <property type="entry name" value="Winged helix-like DNA-binding domain superfamily/Winged helix DNA-binding domain"/>
    <property type="match status" value="1"/>
</dbReference>
<keyword evidence="3" id="KW-0731">Sigma factor</keyword>
<feature type="domain" description="RNA polymerase sigma factor 70 region 4 type 2" evidence="6">
    <location>
        <begin position="112"/>
        <end position="162"/>
    </location>
</feature>
<dbReference type="InterPro" id="IPR039425">
    <property type="entry name" value="RNA_pol_sigma-70-like"/>
</dbReference>
<reference evidence="7 8" key="1">
    <citation type="submission" date="2016-12" db="EMBL/GenBank/DDBJ databases">
        <title>The whole genome sequencing and assembly of Bacillus cohnii DSM 6307T strain.</title>
        <authorList>
            <person name="Lee Y.-J."/>
            <person name="Yi H."/>
            <person name="Bahn Y.-S."/>
            <person name="Kim J.F."/>
            <person name="Lee D.-W."/>
        </authorList>
    </citation>
    <scope>NUCLEOTIDE SEQUENCE [LARGE SCALE GENOMIC DNA]</scope>
    <source>
        <strain evidence="7 8">DSM 6307</strain>
    </source>
</reference>
<keyword evidence="4" id="KW-0804">Transcription</keyword>
<dbReference type="EMBL" id="CP018866">
    <property type="protein sequence ID" value="AST91123.1"/>
    <property type="molecule type" value="Genomic_DNA"/>
</dbReference>
<dbReference type="GO" id="GO:0003677">
    <property type="term" value="F:DNA binding"/>
    <property type="evidence" value="ECO:0007669"/>
    <property type="project" value="InterPro"/>
</dbReference>
<proteinExistence type="inferred from homology"/>
<evidence type="ECO:0000256" key="4">
    <source>
        <dbReference type="ARBA" id="ARBA00023163"/>
    </source>
</evidence>
<dbReference type="InterPro" id="IPR013249">
    <property type="entry name" value="RNA_pol_sigma70_r4_t2"/>
</dbReference>